<dbReference type="RefSeq" id="XP_013338293.1">
    <property type="nucleotide sequence ID" value="XM_013482839.1"/>
</dbReference>
<protein>
    <submittedName>
        <fullName evidence="1">SAG family member</fullName>
    </submittedName>
</protein>
<proteinExistence type="predicted"/>
<feature type="non-terminal residue" evidence="1">
    <location>
        <position position="119"/>
    </location>
</feature>
<reference evidence="1" key="2">
    <citation type="submission" date="2013-10" db="EMBL/GenBank/DDBJ databases">
        <authorList>
            <person name="Aslett M."/>
        </authorList>
    </citation>
    <scope>NUCLEOTIDE SEQUENCE [LARGE SCALE GENOMIC DNA]</scope>
    <source>
        <strain evidence="1">Weybridge</strain>
    </source>
</reference>
<reference evidence="1" key="1">
    <citation type="submission" date="2013-10" db="EMBL/GenBank/DDBJ databases">
        <title>Genomic analysis of the causative agents of coccidiosis in chickens.</title>
        <authorList>
            <person name="Reid A.J."/>
            <person name="Blake D."/>
            <person name="Billington K."/>
            <person name="Browne H."/>
            <person name="Dunn M."/>
            <person name="Hung S."/>
            <person name="Kawahara F."/>
            <person name="Miranda-Saavedra D."/>
            <person name="Mourier T."/>
            <person name="Nagra H."/>
            <person name="Otto T.D."/>
            <person name="Rawlings N."/>
            <person name="Sanchez A."/>
            <person name="Sanders M."/>
            <person name="Subramaniam C."/>
            <person name="Tay Y."/>
            <person name="Dear P."/>
            <person name="Doerig C."/>
            <person name="Gruber A."/>
            <person name="Parkinson J."/>
            <person name="Shirley M."/>
            <person name="Wan K.L."/>
            <person name="Berriman M."/>
            <person name="Tomley F."/>
            <person name="Pain A."/>
        </authorList>
    </citation>
    <scope>NUCLEOTIDE SEQUENCE [LARGE SCALE GENOMIC DNA]</scope>
    <source>
        <strain evidence="1">Weybridge</strain>
    </source>
</reference>
<dbReference type="Proteomes" id="UP000030763">
    <property type="component" value="Unassembled WGS sequence"/>
</dbReference>
<evidence type="ECO:0000313" key="1">
    <source>
        <dbReference type="EMBL" id="CDJ61643.1"/>
    </source>
</evidence>
<accession>U6MF18</accession>
<sequence length="119" mass="13309">MWHKVEENFKLKPTIAVLDAELQEYLDEVNDVREADGLNLPKFTAALGNKSMRLTESTPSSTAYEDVLYNLTCAEIDASSINPIVKEEYTIIYAVKNGKTPPTDDEAVAFWKTGYTMLG</sequence>
<gene>
    <name evidence="1" type="ORF">EMWEY_00043380</name>
</gene>
<keyword evidence="2" id="KW-1185">Reference proteome</keyword>
<dbReference type="OMA" id="PHAGEND"/>
<evidence type="ECO:0000313" key="2">
    <source>
        <dbReference type="Proteomes" id="UP000030763"/>
    </source>
</evidence>
<dbReference type="EMBL" id="HG722165">
    <property type="protein sequence ID" value="CDJ61643.1"/>
    <property type="molecule type" value="Genomic_DNA"/>
</dbReference>
<organism evidence="1 2">
    <name type="scientific">Eimeria maxima</name>
    <name type="common">Coccidian parasite</name>
    <dbReference type="NCBI Taxonomy" id="5804"/>
    <lineage>
        <taxon>Eukaryota</taxon>
        <taxon>Sar</taxon>
        <taxon>Alveolata</taxon>
        <taxon>Apicomplexa</taxon>
        <taxon>Conoidasida</taxon>
        <taxon>Coccidia</taxon>
        <taxon>Eucoccidiorida</taxon>
        <taxon>Eimeriorina</taxon>
        <taxon>Eimeriidae</taxon>
        <taxon>Eimeria</taxon>
    </lineage>
</organism>
<dbReference type="GeneID" id="25338324"/>
<dbReference type="VEuPathDB" id="ToxoDB:EMWEY_00043380"/>
<dbReference type="AlphaFoldDB" id="U6MF18"/>
<name>U6MF18_EIMMA</name>